<dbReference type="Pfam" id="PF07103">
    <property type="entry name" value="DUF1365"/>
    <property type="match status" value="1"/>
</dbReference>
<dbReference type="PANTHER" id="PTHR33973">
    <property type="entry name" value="OS07G0153300 PROTEIN"/>
    <property type="match status" value="1"/>
</dbReference>
<evidence type="ECO:0000313" key="2">
    <source>
        <dbReference type="Proteomes" id="UP001156870"/>
    </source>
</evidence>
<proteinExistence type="predicted"/>
<sequence length="309" mass="36454">MFNVINWPYKLNKTIKASDLACEEGGQNEYGTGELSTPSQETIRHSCFYDGIVRHRRFEPKQHDFQYSVYMAYLDLSELSEVFSLSRCCQQTTSKKNRFWLPSQWRREDYFRDFHKPLDVAIRDWVQEQGEPRPNGPIRMLCNLRNFGHLINPLVCYYIFEENTETLQYLIAEVTNTPWGERHQYLLKANDVGKMHRVRFDKTFQVSPFHTMDMEYCWHSTTPKSRLSIHLENWRKETKVFDATMVLARTELNGAKIRKLSWVRPLMTLKVAAGIYWQALRLLLKRVPFYGHSGKGNAPLKRGVVGRCE</sequence>
<protein>
    <submittedName>
        <fullName evidence="1">DUF1365 domain-containing protein</fullName>
    </submittedName>
</protein>
<accession>A0AA37WNX2</accession>
<keyword evidence="2" id="KW-1185">Reference proteome</keyword>
<reference evidence="1 2" key="1">
    <citation type="journal article" date="2014" name="Int. J. Syst. Evol. Microbiol.">
        <title>Complete genome sequence of Corynebacterium casei LMG S-19264T (=DSM 44701T), isolated from a smear-ripened cheese.</title>
        <authorList>
            <consortium name="US DOE Joint Genome Institute (JGI-PGF)"/>
            <person name="Walter F."/>
            <person name="Albersmeier A."/>
            <person name="Kalinowski J."/>
            <person name="Ruckert C."/>
        </authorList>
    </citation>
    <scope>NUCLEOTIDE SEQUENCE [LARGE SCALE GENOMIC DNA]</scope>
    <source>
        <strain evidence="1 2">NBRC 110095</strain>
    </source>
</reference>
<dbReference type="EMBL" id="BSPD01000095">
    <property type="protein sequence ID" value="GLS27980.1"/>
    <property type="molecule type" value="Genomic_DNA"/>
</dbReference>
<dbReference type="InterPro" id="IPR010775">
    <property type="entry name" value="DUF1365"/>
</dbReference>
<comment type="caution">
    <text evidence="1">The sequence shown here is derived from an EMBL/GenBank/DDBJ whole genome shotgun (WGS) entry which is preliminary data.</text>
</comment>
<dbReference type="Proteomes" id="UP001156870">
    <property type="component" value="Unassembled WGS sequence"/>
</dbReference>
<dbReference type="PANTHER" id="PTHR33973:SF4">
    <property type="entry name" value="OS07G0153300 PROTEIN"/>
    <property type="match status" value="1"/>
</dbReference>
<gene>
    <name evidence="1" type="ORF">GCM10007877_36990</name>
</gene>
<evidence type="ECO:0000313" key="1">
    <source>
        <dbReference type="EMBL" id="GLS27980.1"/>
    </source>
</evidence>
<name>A0AA37WNX2_9GAMM</name>
<dbReference type="AlphaFoldDB" id="A0AA37WNX2"/>
<dbReference type="RefSeq" id="WP_232592110.1">
    <property type="nucleotide sequence ID" value="NZ_BSPD01000095.1"/>
</dbReference>
<organism evidence="1 2">
    <name type="scientific">Marinibactrum halimedae</name>
    <dbReference type="NCBI Taxonomy" id="1444977"/>
    <lineage>
        <taxon>Bacteria</taxon>
        <taxon>Pseudomonadati</taxon>
        <taxon>Pseudomonadota</taxon>
        <taxon>Gammaproteobacteria</taxon>
        <taxon>Cellvibrionales</taxon>
        <taxon>Cellvibrionaceae</taxon>
        <taxon>Marinibactrum</taxon>
    </lineage>
</organism>